<sequence length="371" mass="41955">MKRRTFIETSIKGSIALSSVGLLSCISENKPPEAFIDRVLPAPIGGGFRDDNYWIWGSSVIKGEDGKYHMFASRWSKDVGFGNWVTNSEVVRAVADTPVGPYKFQEVVLPVRGPEFFDGMCTHNPRIVKYKDKYLLYHFGTTYDFDQPTKDNPKPDGYDWNKAWLNKRVGLAISDSIFGPWERVDKPVIEPRPGHWDATITSNPSPAVDPKTGKILLMYKSSVTPKPPLLLGVAMADSPKGEYKRLSEEPVFRFETPGNSHVDVEDPYIWWAGDRYEGVMKDRSGEICGEEGGGIHIWSKDGVKWNLFENVKAYSRDVLWDDGSTSHQNHFERPFVLVEDGKPTHLFAAVGNGPEAWKFENTWNMVIPLKH</sequence>
<protein>
    <recommendedName>
        <fullName evidence="3">Glycosyl hydrolase family 43</fullName>
    </recommendedName>
</protein>
<dbReference type="CDD" id="cd08994">
    <property type="entry name" value="GH43_62_32_68_117_130-like"/>
    <property type="match status" value="1"/>
</dbReference>
<gene>
    <name evidence="1" type="ORF">DFQ06_2259</name>
</gene>
<dbReference type="AlphaFoldDB" id="A0A4R8M9V4"/>
<evidence type="ECO:0000313" key="1">
    <source>
        <dbReference type="EMBL" id="TDY62419.1"/>
    </source>
</evidence>
<keyword evidence="2" id="KW-1185">Reference proteome</keyword>
<dbReference type="RefSeq" id="WP_206672760.1">
    <property type="nucleotide sequence ID" value="NZ_SORL01000008.1"/>
</dbReference>
<evidence type="ECO:0008006" key="3">
    <source>
        <dbReference type="Google" id="ProtNLM"/>
    </source>
</evidence>
<organism evidence="1 2">
    <name type="scientific">Algibacter lectus</name>
    <dbReference type="NCBI Taxonomy" id="221126"/>
    <lineage>
        <taxon>Bacteria</taxon>
        <taxon>Pseudomonadati</taxon>
        <taxon>Bacteroidota</taxon>
        <taxon>Flavobacteriia</taxon>
        <taxon>Flavobacteriales</taxon>
        <taxon>Flavobacteriaceae</taxon>
        <taxon>Algibacter</taxon>
    </lineage>
</organism>
<proteinExistence type="predicted"/>
<dbReference type="EMBL" id="SORL01000008">
    <property type="protein sequence ID" value="TDY62419.1"/>
    <property type="molecule type" value="Genomic_DNA"/>
</dbReference>
<dbReference type="SUPFAM" id="SSF75005">
    <property type="entry name" value="Arabinanase/levansucrase/invertase"/>
    <property type="match status" value="1"/>
</dbReference>
<dbReference type="Proteomes" id="UP000294824">
    <property type="component" value="Unassembled WGS sequence"/>
</dbReference>
<comment type="caution">
    <text evidence="1">The sequence shown here is derived from an EMBL/GenBank/DDBJ whole genome shotgun (WGS) entry which is preliminary data.</text>
</comment>
<dbReference type="Gene3D" id="2.115.10.20">
    <property type="entry name" value="Glycosyl hydrolase domain, family 43"/>
    <property type="match status" value="2"/>
</dbReference>
<evidence type="ECO:0000313" key="2">
    <source>
        <dbReference type="Proteomes" id="UP000294824"/>
    </source>
</evidence>
<accession>A0A4R8M9V4</accession>
<dbReference type="InterPro" id="IPR023296">
    <property type="entry name" value="Glyco_hydro_beta-prop_sf"/>
</dbReference>
<name>A0A4R8M9V4_9FLAO</name>
<dbReference type="PROSITE" id="PS51257">
    <property type="entry name" value="PROKAR_LIPOPROTEIN"/>
    <property type="match status" value="1"/>
</dbReference>
<reference evidence="1 2" key="1">
    <citation type="submission" date="2019-03" db="EMBL/GenBank/DDBJ databases">
        <title>Genomic Encyclopedia of Type Strains, Phase III (KMG-III): the genomes of soil and plant-associated and newly described type strains.</title>
        <authorList>
            <person name="Whitman W."/>
        </authorList>
    </citation>
    <scope>NUCLEOTIDE SEQUENCE [LARGE SCALE GENOMIC DNA]</scope>
    <source>
        <strain evidence="1 2">CECT 8301</strain>
    </source>
</reference>